<protein>
    <submittedName>
        <fullName evidence="1">Uncharacterized protein</fullName>
    </submittedName>
</protein>
<reference evidence="1" key="1">
    <citation type="submission" date="2020-02" db="EMBL/GenBank/DDBJ databases">
        <authorList>
            <person name="Palmer J.M."/>
        </authorList>
    </citation>
    <scope>NUCLEOTIDE SEQUENCE</scope>
    <source>
        <strain evidence="1">EPUS1.4</strain>
        <tissue evidence="1">Thallus</tissue>
    </source>
</reference>
<sequence length="88" mass="10243">MHQSTHQTKTLTRPIQALVAPLIQRLYDFADDDVFPASLPNKLDRLPNFSRWAKACRSHESVMFNWEPGMMLQRVKERMGRMRPSSTA</sequence>
<accession>A0A8H7AB74</accession>
<dbReference type="Proteomes" id="UP000606974">
    <property type="component" value="Unassembled WGS sequence"/>
</dbReference>
<organism evidence="1 2">
    <name type="scientific">Endocarpon pusillum</name>
    <dbReference type="NCBI Taxonomy" id="364733"/>
    <lineage>
        <taxon>Eukaryota</taxon>
        <taxon>Fungi</taxon>
        <taxon>Dikarya</taxon>
        <taxon>Ascomycota</taxon>
        <taxon>Pezizomycotina</taxon>
        <taxon>Eurotiomycetes</taxon>
        <taxon>Chaetothyriomycetidae</taxon>
        <taxon>Verrucariales</taxon>
        <taxon>Verrucariaceae</taxon>
        <taxon>Endocarpon</taxon>
    </lineage>
</organism>
<name>A0A8H7AB74_9EURO</name>
<evidence type="ECO:0000313" key="2">
    <source>
        <dbReference type="Proteomes" id="UP000606974"/>
    </source>
</evidence>
<gene>
    <name evidence="1" type="ORF">GJ744_001727</name>
</gene>
<comment type="caution">
    <text evidence="1">The sequence shown here is derived from an EMBL/GenBank/DDBJ whole genome shotgun (WGS) entry which is preliminary data.</text>
</comment>
<keyword evidence="2" id="KW-1185">Reference proteome</keyword>
<dbReference type="AlphaFoldDB" id="A0A8H7AB74"/>
<evidence type="ECO:0000313" key="1">
    <source>
        <dbReference type="EMBL" id="KAF7504794.1"/>
    </source>
</evidence>
<proteinExistence type="predicted"/>
<dbReference type="OrthoDB" id="10473405at2759"/>
<dbReference type="EMBL" id="JAACFV010000127">
    <property type="protein sequence ID" value="KAF7504794.1"/>
    <property type="molecule type" value="Genomic_DNA"/>
</dbReference>